<accession>F0RQZ7</accession>
<dbReference type="Proteomes" id="UP000007718">
    <property type="component" value="Plasmid pDEIPR03"/>
</dbReference>
<protein>
    <submittedName>
        <fullName evidence="1">L-carnitine dehydratase/bile acid-inducible protein F</fullName>
    </submittedName>
</protein>
<dbReference type="AlphaFoldDB" id="F0RQZ7"/>
<organism evidence="1 2">
    <name type="scientific">Deinococcus proteolyticus (strain ATCC 35074 / DSM 20540 / JCM 6276 / NBRC 101906 / NCIMB 13154 / VKM Ac-1939 / CCM 2703 / MRP)</name>
    <dbReference type="NCBI Taxonomy" id="693977"/>
    <lineage>
        <taxon>Bacteria</taxon>
        <taxon>Thermotogati</taxon>
        <taxon>Deinococcota</taxon>
        <taxon>Deinococci</taxon>
        <taxon>Deinococcales</taxon>
        <taxon>Deinococcaceae</taxon>
        <taxon>Deinococcus</taxon>
    </lineage>
</organism>
<dbReference type="HOGENOM" id="CLU_033975_5_1_0"/>
<reference evidence="1 2" key="2">
    <citation type="journal article" date="2012" name="Stand. Genomic Sci.">
        <title>Complete genome sequence of the orange-red pigmented, radioresistant Deinococcus proteolyticus type strain (MRP(T)).</title>
        <authorList>
            <person name="Copeland A."/>
            <person name="Zeytun A."/>
            <person name="Yassawong M."/>
            <person name="Nolan M."/>
            <person name="Lucas S."/>
            <person name="Hammon N."/>
            <person name="Deshpande S."/>
            <person name="Cheng J.F."/>
            <person name="Han C."/>
            <person name="Tapia R."/>
            <person name="Goodwin L.A."/>
            <person name="Pitluck S."/>
            <person name="Mavromatis K."/>
            <person name="Liolios K."/>
            <person name="Pagani I."/>
            <person name="Ivanova N."/>
            <person name="Mikhailova N."/>
            <person name="Pati A."/>
            <person name="Chen A."/>
            <person name="Palaniappan K."/>
            <person name="Land M."/>
            <person name="Hauser L."/>
            <person name="Jeffries C.D."/>
            <person name="Brambilla E.M."/>
            <person name="Rohde M."/>
            <person name="Sikorski J."/>
            <person name="Pukall R."/>
            <person name="Goker M."/>
            <person name="Detter J.C."/>
            <person name="Woyke T."/>
            <person name="Bristow J."/>
            <person name="Eisen J.A."/>
            <person name="Markowitz V."/>
            <person name="Hugenholtz P."/>
            <person name="Kyrpides N.C."/>
            <person name="Klenk H.P."/>
            <person name="Lapidus A."/>
        </authorList>
    </citation>
    <scope>NUCLEOTIDE SEQUENCE [LARGE SCALE GENOMIC DNA]</scope>
    <source>
        <strain evidence="2">ATCC 35074 / DSM 20540 / JCM 6276 / NBRC 101906 / NCIMB 13154 / VKM Ac-1939 / CCM 2703 / MRP</strain>
        <plasmid evidence="2">Plasmid pDEIPR03</plasmid>
    </source>
</reference>
<gene>
    <name evidence="1" type="ordered locus">Deipr_2593</name>
</gene>
<dbReference type="PANTHER" id="PTHR48228:SF5">
    <property type="entry name" value="ALPHA-METHYLACYL-COA RACEMASE"/>
    <property type="match status" value="1"/>
</dbReference>
<dbReference type="Gene3D" id="3.40.50.10540">
    <property type="entry name" value="Crotonobetainyl-coa:carnitine coa-transferase, domain 1"/>
    <property type="match status" value="1"/>
</dbReference>
<keyword evidence="2" id="KW-1185">Reference proteome</keyword>
<sequence length="294" mass="30705">MSTLTPLPSPLAGFHAVSLAINLPGPAAAHLLTQQGLAVTKVEPPGGDLLSWAAPELYRQLAQGQETVVLNLRTPEGQAEFQRRLLCADLLITSQRPAALARLGVSQETLHALNPQLCWVAIVGDTDVPEVPGHDLTYQLQAGLLSPPAMPRTLLADLAGAQDAARAALGLLLGRERGQAQRCARVGLKQAAGFFAAPLDAGMTVGGGLLSGAHPQYRLYPVQGGWAGVAALEPHFAARLRDLLGAGAGALEEQELATWLAGLSVDECNRLAEEHDLPVHAVQLDTGQVAGTAQ</sequence>
<dbReference type="Pfam" id="PF02515">
    <property type="entry name" value="CoA_transf_3"/>
    <property type="match status" value="1"/>
</dbReference>
<dbReference type="KEGG" id="dpt:Deipr_2593"/>
<dbReference type="InterPro" id="IPR023606">
    <property type="entry name" value="CoA-Trfase_III_dom_1_sf"/>
</dbReference>
<dbReference type="eggNOG" id="COG1804">
    <property type="taxonomic scope" value="Bacteria"/>
</dbReference>
<dbReference type="InterPro" id="IPR044855">
    <property type="entry name" value="CoA-Trfase_III_dom3_sf"/>
</dbReference>
<dbReference type="RefSeq" id="WP_013623212.1">
    <property type="nucleotide sequence ID" value="NC_015170.1"/>
</dbReference>
<dbReference type="PANTHER" id="PTHR48228">
    <property type="entry name" value="SUCCINYL-COA--D-CITRAMALATE COA-TRANSFERASE"/>
    <property type="match status" value="1"/>
</dbReference>
<dbReference type="InterPro" id="IPR050509">
    <property type="entry name" value="CoA-transferase_III"/>
</dbReference>
<name>F0RQZ7_DEIPM</name>
<dbReference type="EMBL" id="CP002539">
    <property type="protein sequence ID" value="ADY27706.1"/>
    <property type="molecule type" value="Genomic_DNA"/>
</dbReference>
<keyword evidence="1" id="KW-0614">Plasmid</keyword>
<dbReference type="SUPFAM" id="SSF89796">
    <property type="entry name" value="CoA-transferase family III (CaiB/BaiF)"/>
    <property type="match status" value="1"/>
</dbReference>
<evidence type="ECO:0000313" key="2">
    <source>
        <dbReference type="Proteomes" id="UP000007718"/>
    </source>
</evidence>
<dbReference type="InterPro" id="IPR003673">
    <property type="entry name" value="CoA-Trfase_fam_III"/>
</dbReference>
<evidence type="ECO:0000313" key="1">
    <source>
        <dbReference type="EMBL" id="ADY27706.1"/>
    </source>
</evidence>
<reference evidence="2" key="1">
    <citation type="submission" date="2011-02" db="EMBL/GenBank/DDBJ databases">
        <title>The complete sequence of plasmid3 of Deinococcus proteolyticus DSM 20540.</title>
        <authorList>
            <consortium name="US DOE Joint Genome Institute (JGI-PGF)"/>
            <person name="Lucas S."/>
            <person name="Copeland A."/>
            <person name="Lapidus A."/>
            <person name="Bruce D."/>
            <person name="Goodwin L."/>
            <person name="Pitluck S."/>
            <person name="Kyrpides N."/>
            <person name="Mavromatis K."/>
            <person name="Pagani I."/>
            <person name="Ivanova N."/>
            <person name="Ovchinnikova G."/>
            <person name="Zeytun A."/>
            <person name="Detter J.C."/>
            <person name="Han C."/>
            <person name="Land M."/>
            <person name="Hauser L."/>
            <person name="Markowitz V."/>
            <person name="Cheng J.-F."/>
            <person name="Hugenholtz P."/>
            <person name="Woyke T."/>
            <person name="Wu D."/>
            <person name="Pukall R."/>
            <person name="Steenblock K."/>
            <person name="Brambilla E."/>
            <person name="Klenk H.-P."/>
            <person name="Eisen J.A."/>
        </authorList>
    </citation>
    <scope>NUCLEOTIDE SEQUENCE [LARGE SCALE GENOMIC DNA]</scope>
    <source>
        <strain evidence="2">ATCC 35074 / DSM 20540 / JCM 6276 / NBRC 101906 / NCIMB 13154 / VKM Ac-1939 / CCM 2703 / MRP</strain>
        <plasmid evidence="2">Plasmid pDEIPR03</plasmid>
    </source>
</reference>
<geneLocation type="plasmid" evidence="1 2">
    <name>pDEIPR03</name>
</geneLocation>
<proteinExistence type="predicted"/>
<dbReference type="GO" id="GO:0003824">
    <property type="term" value="F:catalytic activity"/>
    <property type="evidence" value="ECO:0007669"/>
    <property type="project" value="InterPro"/>
</dbReference>
<dbReference type="Gene3D" id="3.30.1540.10">
    <property type="entry name" value="formyl-coa transferase, domain 3"/>
    <property type="match status" value="1"/>
</dbReference>